<comment type="caution">
    <text evidence="1">The sequence shown here is derived from an EMBL/GenBank/DDBJ whole genome shotgun (WGS) entry which is preliminary data.</text>
</comment>
<evidence type="ECO:0000313" key="1">
    <source>
        <dbReference type="EMBL" id="OWK00465.1"/>
    </source>
</evidence>
<dbReference type="AlphaFoldDB" id="A0A212C3A8"/>
<accession>A0A212C3A8</accession>
<proteinExistence type="predicted"/>
<sequence length="154" mass="18632">AIKLEYSRLVKLAQEDTPPETDYRLHHVIVYFIQNQAPKKIIEKTLLEQFADRNLSFDERCHNIMKVAQAKIEMIKPEEVNMEEYEEWHQDYRKFRETTMYLIIGLENFQRESYIDSLLFLICAYQNNKELLSKGPYRGHDEELISHYRRECLL</sequence>
<dbReference type="Proteomes" id="UP000242450">
    <property type="component" value="Chromosome 31"/>
</dbReference>
<dbReference type="EMBL" id="MKHE01000031">
    <property type="protein sequence ID" value="OWK00465.1"/>
    <property type="molecule type" value="Genomic_DNA"/>
</dbReference>
<dbReference type="OrthoDB" id="2420415at2759"/>
<gene>
    <name evidence="1" type="ORF">Celaphus_00019479</name>
</gene>
<organism evidence="1 2">
    <name type="scientific">Cervus elaphus hippelaphus</name>
    <name type="common">European red deer</name>
    <dbReference type="NCBI Taxonomy" id="46360"/>
    <lineage>
        <taxon>Eukaryota</taxon>
        <taxon>Metazoa</taxon>
        <taxon>Chordata</taxon>
        <taxon>Craniata</taxon>
        <taxon>Vertebrata</taxon>
        <taxon>Euteleostomi</taxon>
        <taxon>Mammalia</taxon>
        <taxon>Eutheria</taxon>
        <taxon>Laurasiatheria</taxon>
        <taxon>Artiodactyla</taxon>
        <taxon>Ruminantia</taxon>
        <taxon>Pecora</taxon>
        <taxon>Cervidae</taxon>
        <taxon>Cervinae</taxon>
        <taxon>Cervus</taxon>
    </lineage>
</organism>
<name>A0A212C3A8_CEREH</name>
<protein>
    <recommendedName>
        <fullName evidence="3">USP25</fullName>
    </recommendedName>
</protein>
<keyword evidence="2" id="KW-1185">Reference proteome</keyword>
<evidence type="ECO:0008006" key="3">
    <source>
        <dbReference type="Google" id="ProtNLM"/>
    </source>
</evidence>
<feature type="non-terminal residue" evidence="1">
    <location>
        <position position="154"/>
    </location>
</feature>
<feature type="non-terminal residue" evidence="1">
    <location>
        <position position="1"/>
    </location>
</feature>
<evidence type="ECO:0000313" key="2">
    <source>
        <dbReference type="Proteomes" id="UP000242450"/>
    </source>
</evidence>
<reference evidence="1 2" key="1">
    <citation type="journal article" date="2018" name="Mol. Genet. Genomics">
        <title>The red deer Cervus elaphus genome CerEla1.0: sequencing, annotating, genes, and chromosomes.</title>
        <authorList>
            <person name="Bana N.A."/>
            <person name="Nyiri A."/>
            <person name="Nagy J."/>
            <person name="Frank K."/>
            <person name="Nagy T."/>
            <person name="Steger V."/>
            <person name="Schiller M."/>
            <person name="Lakatos P."/>
            <person name="Sugar L."/>
            <person name="Horn P."/>
            <person name="Barta E."/>
            <person name="Orosz L."/>
        </authorList>
    </citation>
    <scope>NUCLEOTIDE SEQUENCE [LARGE SCALE GENOMIC DNA]</scope>
    <source>
        <strain evidence="1">Hungarian</strain>
    </source>
</reference>